<dbReference type="GO" id="GO:0003677">
    <property type="term" value="F:DNA binding"/>
    <property type="evidence" value="ECO:0007669"/>
    <property type="project" value="InterPro"/>
</dbReference>
<dbReference type="GO" id="GO:0006355">
    <property type="term" value="P:regulation of DNA-templated transcription"/>
    <property type="evidence" value="ECO:0007669"/>
    <property type="project" value="InterPro"/>
</dbReference>
<feature type="compositionally biased region" description="Basic residues" evidence="2">
    <location>
        <begin position="146"/>
        <end position="155"/>
    </location>
</feature>
<dbReference type="Pfam" id="PF05443">
    <property type="entry name" value="ROS_MUCR"/>
    <property type="match status" value="1"/>
</dbReference>
<comment type="similarity">
    <text evidence="1">Belongs to the ros/MucR family.</text>
</comment>
<dbReference type="InterPro" id="IPR008807">
    <property type="entry name" value="ROS_MUCR"/>
</dbReference>
<name>A0A2T4HS11_9SPHN</name>
<evidence type="ECO:0000313" key="3">
    <source>
        <dbReference type="EMBL" id="PTD18550.1"/>
    </source>
</evidence>
<organism evidence="3 4">
    <name type="scientific">Edaphosphingomonas fennica</name>
    <dbReference type="NCBI Taxonomy" id="114404"/>
    <lineage>
        <taxon>Bacteria</taxon>
        <taxon>Pseudomonadati</taxon>
        <taxon>Pseudomonadota</taxon>
        <taxon>Alphaproteobacteria</taxon>
        <taxon>Sphingomonadales</taxon>
        <taxon>Rhizorhabdaceae</taxon>
        <taxon>Edaphosphingomonas</taxon>
    </lineage>
</organism>
<dbReference type="Gene3D" id="1.10.10.1550">
    <property type="entry name" value="ROS/MUCR transcriptional regulator protein"/>
    <property type="match status" value="1"/>
</dbReference>
<dbReference type="AlphaFoldDB" id="A0A2T4HS11"/>
<evidence type="ECO:0000313" key="4">
    <source>
        <dbReference type="Proteomes" id="UP000241206"/>
    </source>
</evidence>
<dbReference type="GO" id="GO:0008270">
    <property type="term" value="F:zinc ion binding"/>
    <property type="evidence" value="ECO:0007669"/>
    <property type="project" value="InterPro"/>
</dbReference>
<proteinExistence type="inferred from homology"/>
<gene>
    <name evidence="3" type="ORF">CV103_14920</name>
</gene>
<accession>A0A2T4HS11</accession>
<evidence type="ECO:0000256" key="2">
    <source>
        <dbReference type="SAM" id="MobiDB-lite"/>
    </source>
</evidence>
<dbReference type="RefSeq" id="WP_070932256.1">
    <property type="nucleotide sequence ID" value="NZ_PHHF01000063.1"/>
</dbReference>
<dbReference type="InterPro" id="IPR041920">
    <property type="entry name" value="ROS/MUCR_sf"/>
</dbReference>
<reference evidence="3 4" key="1">
    <citation type="submission" date="2017-11" db="EMBL/GenBank/DDBJ databases">
        <title>Sphingomonas oleivorans sp. nov., isolated from oil-contaminated soil.</title>
        <authorList>
            <person name="Wang L."/>
            <person name="Chen L."/>
        </authorList>
    </citation>
    <scope>NUCLEOTIDE SEQUENCE [LARGE SCALE GENOMIC DNA]</scope>
    <source>
        <strain evidence="3 4">K101</strain>
    </source>
</reference>
<sequence length="155" mass="16526">MMDDRNTALIELTADIVSAHLANNNVAANDVPILIRSVHDALAKAAGGGAQTSASGAGKPAPAVGIRKSLSDPEYIVSMIDGKSYKSLKRHITRHGYTPESYREAFGLPASYPMVAPAYSERRRAVAKELGLGRKKGERPAPRPAAAKRPRKQAP</sequence>
<protein>
    <submittedName>
        <fullName evidence="3">Transcriptional regulator</fullName>
    </submittedName>
</protein>
<feature type="region of interest" description="Disordered" evidence="2">
    <location>
        <begin position="127"/>
        <end position="155"/>
    </location>
</feature>
<comment type="caution">
    <text evidence="3">The sequence shown here is derived from an EMBL/GenBank/DDBJ whole genome shotgun (WGS) entry which is preliminary data.</text>
</comment>
<dbReference type="EMBL" id="PHHF01000063">
    <property type="protein sequence ID" value="PTD18550.1"/>
    <property type="molecule type" value="Genomic_DNA"/>
</dbReference>
<dbReference type="Proteomes" id="UP000241206">
    <property type="component" value="Unassembled WGS sequence"/>
</dbReference>
<keyword evidence="4" id="KW-1185">Reference proteome</keyword>
<evidence type="ECO:0000256" key="1">
    <source>
        <dbReference type="ARBA" id="ARBA00007031"/>
    </source>
</evidence>